<dbReference type="AlphaFoldDB" id="A0A0L8I7J9"/>
<protein>
    <submittedName>
        <fullName evidence="1">Uncharacterized protein</fullName>
    </submittedName>
</protein>
<evidence type="ECO:0000313" key="1">
    <source>
        <dbReference type="EMBL" id="KOF97468.1"/>
    </source>
</evidence>
<proteinExistence type="predicted"/>
<gene>
    <name evidence="1" type="ORF">OCBIM_22029480mg</name>
</gene>
<sequence length="59" mass="7280">MVLPLKKKHSVSWVSPEAFEREEIVTNIEYYKRNITKIHCMRMYQEKRKLIEKLKQKDN</sequence>
<dbReference type="EMBL" id="KQ416308">
    <property type="protein sequence ID" value="KOF97468.1"/>
    <property type="molecule type" value="Genomic_DNA"/>
</dbReference>
<name>A0A0L8I7J9_OCTBM</name>
<reference evidence="1" key="1">
    <citation type="submission" date="2015-07" db="EMBL/GenBank/DDBJ databases">
        <title>MeaNS - Measles Nucleotide Surveillance Program.</title>
        <authorList>
            <person name="Tran T."/>
            <person name="Druce J."/>
        </authorList>
    </citation>
    <scope>NUCLEOTIDE SEQUENCE</scope>
    <source>
        <strain evidence="1">UCB-OBI-ISO-001</strain>
        <tissue evidence="1">Gonad</tissue>
    </source>
</reference>
<accession>A0A0L8I7J9</accession>
<organism evidence="1">
    <name type="scientific">Octopus bimaculoides</name>
    <name type="common">California two-spotted octopus</name>
    <dbReference type="NCBI Taxonomy" id="37653"/>
    <lineage>
        <taxon>Eukaryota</taxon>
        <taxon>Metazoa</taxon>
        <taxon>Spiralia</taxon>
        <taxon>Lophotrochozoa</taxon>
        <taxon>Mollusca</taxon>
        <taxon>Cephalopoda</taxon>
        <taxon>Coleoidea</taxon>
        <taxon>Octopodiformes</taxon>
        <taxon>Octopoda</taxon>
        <taxon>Incirrata</taxon>
        <taxon>Octopodidae</taxon>
        <taxon>Octopus</taxon>
    </lineage>
</organism>